<keyword evidence="2" id="KW-1185">Reference proteome</keyword>
<name>A0A7W7ZFY4_9BACT</name>
<dbReference type="AlphaFoldDB" id="A0A7W7ZFY4"/>
<dbReference type="Proteomes" id="UP000540989">
    <property type="component" value="Unassembled WGS sequence"/>
</dbReference>
<dbReference type="EMBL" id="JACHIP010000005">
    <property type="protein sequence ID" value="MBB5059091.1"/>
    <property type="molecule type" value="Genomic_DNA"/>
</dbReference>
<comment type="caution">
    <text evidence="1">The sequence shown here is derived from an EMBL/GenBank/DDBJ whole genome shotgun (WGS) entry which is preliminary data.</text>
</comment>
<sequence>MRSSPAQRDMLHSVESAANFLGGVAASSIRAWITQGKLTRIKVGRRTMLRESELLTLIKPEQRSQKGTNHA</sequence>
<evidence type="ECO:0008006" key="3">
    <source>
        <dbReference type="Google" id="ProtNLM"/>
    </source>
</evidence>
<accession>A0A7W7ZFY4</accession>
<protein>
    <recommendedName>
        <fullName evidence="3">Excisionase family DNA binding protein</fullName>
    </recommendedName>
</protein>
<proteinExistence type="predicted"/>
<gene>
    <name evidence="1" type="ORF">HDF16_003814</name>
</gene>
<dbReference type="RefSeq" id="WP_184219946.1">
    <property type="nucleotide sequence ID" value="NZ_JACHIP010000005.1"/>
</dbReference>
<evidence type="ECO:0000313" key="1">
    <source>
        <dbReference type="EMBL" id="MBB5059091.1"/>
    </source>
</evidence>
<reference evidence="1 2" key="1">
    <citation type="submission" date="2020-08" db="EMBL/GenBank/DDBJ databases">
        <title>Genomic Encyclopedia of Type Strains, Phase IV (KMG-V): Genome sequencing to study the core and pangenomes of soil and plant-associated prokaryotes.</title>
        <authorList>
            <person name="Whitman W."/>
        </authorList>
    </citation>
    <scope>NUCLEOTIDE SEQUENCE [LARGE SCALE GENOMIC DNA]</scope>
    <source>
        <strain evidence="1 2">M8UP14</strain>
    </source>
</reference>
<organism evidence="1 2">
    <name type="scientific">Granulicella aggregans</name>
    <dbReference type="NCBI Taxonomy" id="474949"/>
    <lineage>
        <taxon>Bacteria</taxon>
        <taxon>Pseudomonadati</taxon>
        <taxon>Acidobacteriota</taxon>
        <taxon>Terriglobia</taxon>
        <taxon>Terriglobales</taxon>
        <taxon>Acidobacteriaceae</taxon>
        <taxon>Granulicella</taxon>
    </lineage>
</organism>
<evidence type="ECO:0000313" key="2">
    <source>
        <dbReference type="Proteomes" id="UP000540989"/>
    </source>
</evidence>